<reference evidence="2" key="2">
    <citation type="journal article" date="2014" name="ISME J.">
        <title>Microbial stratification in low pH oxic and suboxic macroscopic growths along an acid mine drainage.</title>
        <authorList>
            <person name="Mendez-Garcia C."/>
            <person name="Mesa V."/>
            <person name="Sprenger R.R."/>
            <person name="Richter M."/>
            <person name="Diez M.S."/>
            <person name="Solano J."/>
            <person name="Bargiela R."/>
            <person name="Golyshina O.V."/>
            <person name="Manteca A."/>
            <person name="Ramos J.L."/>
            <person name="Gallego J.R."/>
            <person name="Llorente I."/>
            <person name="Martins Dos Santos V.A."/>
            <person name="Jensen O.N."/>
            <person name="Pelaez A.I."/>
            <person name="Sanchez J."/>
            <person name="Ferrer M."/>
        </authorList>
    </citation>
    <scope>NUCLEOTIDE SEQUENCE</scope>
</reference>
<name>T1ACL2_9ZZZZ</name>
<dbReference type="CDD" id="cd06464">
    <property type="entry name" value="ACD_sHsps-like"/>
    <property type="match status" value="1"/>
</dbReference>
<dbReference type="InterPro" id="IPR002068">
    <property type="entry name" value="A-crystallin/Hsp20_dom"/>
</dbReference>
<gene>
    <name evidence="2" type="ORF">B2A_06031</name>
</gene>
<dbReference type="InterPro" id="IPR008978">
    <property type="entry name" value="HSP20-like_chaperone"/>
</dbReference>
<proteinExistence type="predicted"/>
<organism evidence="2">
    <name type="scientific">mine drainage metagenome</name>
    <dbReference type="NCBI Taxonomy" id="410659"/>
    <lineage>
        <taxon>unclassified sequences</taxon>
        <taxon>metagenomes</taxon>
        <taxon>ecological metagenomes</taxon>
    </lineage>
</organism>
<dbReference type="EMBL" id="AUZZ01004230">
    <property type="protein sequence ID" value="EQD54373.1"/>
    <property type="molecule type" value="Genomic_DNA"/>
</dbReference>
<dbReference type="AlphaFoldDB" id="T1ACL2"/>
<sequence length="124" mass="14121">MFGIPMPGSVFDDLWRLQQEVDELFGSWSAPLGIRSLPRGSFPAVNIGQTPERVDVYLFAPGIDPKTLDISLQQNLLTVSGNREIKIEEDVDYYRQERFGGEFRRVMSLPEDVDPDRVQAQYAD</sequence>
<accession>T1ACL2</accession>
<protein>
    <submittedName>
        <fullName evidence="2">Heat shock protein Hsp20</fullName>
    </submittedName>
</protein>
<feature type="domain" description="SHSP" evidence="1">
    <location>
        <begin position="36"/>
        <end position="124"/>
    </location>
</feature>
<dbReference type="PROSITE" id="PS01031">
    <property type="entry name" value="SHSP"/>
    <property type="match status" value="1"/>
</dbReference>
<reference evidence="2" key="1">
    <citation type="submission" date="2013-08" db="EMBL/GenBank/DDBJ databases">
        <authorList>
            <person name="Mendez C."/>
            <person name="Richter M."/>
            <person name="Ferrer M."/>
            <person name="Sanchez J."/>
        </authorList>
    </citation>
    <scope>NUCLEOTIDE SEQUENCE</scope>
</reference>
<comment type="caution">
    <text evidence="2">The sequence shown here is derived from an EMBL/GenBank/DDBJ whole genome shotgun (WGS) entry which is preliminary data.</text>
</comment>
<evidence type="ECO:0000313" key="2">
    <source>
        <dbReference type="EMBL" id="EQD54373.1"/>
    </source>
</evidence>
<dbReference type="Gene3D" id="2.60.40.790">
    <property type="match status" value="1"/>
</dbReference>
<evidence type="ECO:0000259" key="1">
    <source>
        <dbReference type="PROSITE" id="PS01031"/>
    </source>
</evidence>
<dbReference type="SUPFAM" id="SSF49764">
    <property type="entry name" value="HSP20-like chaperones"/>
    <property type="match status" value="1"/>
</dbReference>
<feature type="non-terminal residue" evidence="2">
    <location>
        <position position="124"/>
    </location>
</feature>
<dbReference type="Pfam" id="PF00011">
    <property type="entry name" value="HSP20"/>
    <property type="match status" value="1"/>
</dbReference>
<keyword evidence="2" id="KW-0346">Stress response</keyword>